<gene>
    <name evidence="1" type="ORF">PILCRDRAFT_408014</name>
</gene>
<dbReference type="HOGENOM" id="CLU_1696189_0_0_1"/>
<dbReference type="InParanoid" id="A0A0C3C3X8"/>
<proteinExistence type="predicted"/>
<sequence>MAVVMLYTKRVDNEYSLHNPHGYRLSASRCANFLFMWNTLAGNLRSDILGWGLYGFGVTQQEARSSSTTCVWLFKFHSGKDSSLTHVRCALVAYARRFTLLPSEMNDGVLHIPPTDKERERNVKFDEHVLGSLWRNISPQGFRYTGSFECAVGQS</sequence>
<dbReference type="Proteomes" id="UP000054166">
    <property type="component" value="Unassembled WGS sequence"/>
</dbReference>
<dbReference type="EMBL" id="KN832988">
    <property type="protein sequence ID" value="KIM84322.1"/>
    <property type="molecule type" value="Genomic_DNA"/>
</dbReference>
<accession>A0A0C3C3X8</accession>
<keyword evidence="2" id="KW-1185">Reference proteome</keyword>
<reference evidence="1 2" key="1">
    <citation type="submission" date="2014-04" db="EMBL/GenBank/DDBJ databases">
        <authorList>
            <consortium name="DOE Joint Genome Institute"/>
            <person name="Kuo A."/>
            <person name="Tarkka M."/>
            <person name="Buscot F."/>
            <person name="Kohler A."/>
            <person name="Nagy L.G."/>
            <person name="Floudas D."/>
            <person name="Copeland A."/>
            <person name="Barry K.W."/>
            <person name="Cichocki N."/>
            <person name="Veneault-Fourrey C."/>
            <person name="LaButti K."/>
            <person name="Lindquist E.A."/>
            <person name="Lipzen A."/>
            <person name="Lundell T."/>
            <person name="Morin E."/>
            <person name="Murat C."/>
            <person name="Sun H."/>
            <person name="Tunlid A."/>
            <person name="Henrissat B."/>
            <person name="Grigoriev I.V."/>
            <person name="Hibbett D.S."/>
            <person name="Martin F."/>
            <person name="Nordberg H.P."/>
            <person name="Cantor M.N."/>
            <person name="Hua S.X."/>
        </authorList>
    </citation>
    <scope>NUCLEOTIDE SEQUENCE [LARGE SCALE GENOMIC DNA]</scope>
    <source>
        <strain evidence="1 2">F 1598</strain>
    </source>
</reference>
<name>A0A0C3C3X8_PILCF</name>
<reference evidence="2" key="2">
    <citation type="submission" date="2015-01" db="EMBL/GenBank/DDBJ databases">
        <title>Evolutionary Origins and Diversification of the Mycorrhizal Mutualists.</title>
        <authorList>
            <consortium name="DOE Joint Genome Institute"/>
            <consortium name="Mycorrhizal Genomics Consortium"/>
            <person name="Kohler A."/>
            <person name="Kuo A."/>
            <person name="Nagy L.G."/>
            <person name="Floudas D."/>
            <person name="Copeland A."/>
            <person name="Barry K.W."/>
            <person name="Cichocki N."/>
            <person name="Veneault-Fourrey C."/>
            <person name="LaButti K."/>
            <person name="Lindquist E.A."/>
            <person name="Lipzen A."/>
            <person name="Lundell T."/>
            <person name="Morin E."/>
            <person name="Murat C."/>
            <person name="Riley R."/>
            <person name="Ohm R."/>
            <person name="Sun H."/>
            <person name="Tunlid A."/>
            <person name="Henrissat B."/>
            <person name="Grigoriev I.V."/>
            <person name="Hibbett D.S."/>
            <person name="Martin F."/>
        </authorList>
    </citation>
    <scope>NUCLEOTIDE SEQUENCE [LARGE SCALE GENOMIC DNA]</scope>
    <source>
        <strain evidence="2">F 1598</strain>
    </source>
</reference>
<organism evidence="1 2">
    <name type="scientific">Piloderma croceum (strain F 1598)</name>
    <dbReference type="NCBI Taxonomy" id="765440"/>
    <lineage>
        <taxon>Eukaryota</taxon>
        <taxon>Fungi</taxon>
        <taxon>Dikarya</taxon>
        <taxon>Basidiomycota</taxon>
        <taxon>Agaricomycotina</taxon>
        <taxon>Agaricomycetes</taxon>
        <taxon>Agaricomycetidae</taxon>
        <taxon>Atheliales</taxon>
        <taxon>Atheliaceae</taxon>
        <taxon>Piloderma</taxon>
    </lineage>
</organism>
<protein>
    <submittedName>
        <fullName evidence="1">Uncharacterized protein</fullName>
    </submittedName>
</protein>
<dbReference type="AlphaFoldDB" id="A0A0C3C3X8"/>
<evidence type="ECO:0000313" key="1">
    <source>
        <dbReference type="EMBL" id="KIM84322.1"/>
    </source>
</evidence>
<evidence type="ECO:0000313" key="2">
    <source>
        <dbReference type="Proteomes" id="UP000054166"/>
    </source>
</evidence>